<dbReference type="PANTHER" id="PTHR43102:SF2">
    <property type="entry name" value="GAF DOMAIN-CONTAINING PROTEIN"/>
    <property type="match status" value="1"/>
</dbReference>
<evidence type="ECO:0000313" key="2">
    <source>
        <dbReference type="Proteomes" id="UP001589733"/>
    </source>
</evidence>
<comment type="caution">
    <text evidence="1">The sequence shown here is derived from an EMBL/GenBank/DDBJ whole genome shotgun (WGS) entry which is preliminary data.</text>
</comment>
<dbReference type="InterPro" id="IPR029016">
    <property type="entry name" value="GAF-like_dom_sf"/>
</dbReference>
<proteinExistence type="predicted"/>
<accession>A0ABV6B8N4</accession>
<dbReference type="EMBL" id="JBHLYR010000064">
    <property type="protein sequence ID" value="MFB9994763.1"/>
    <property type="molecule type" value="Genomic_DNA"/>
</dbReference>
<sequence>MAHRWTKSKSPEEQRLDALHRYGISYQSPERSFDLLAGGLAKLYSTPFALVTFMDAKHQYVKAASGLEMQTIALASSFCQYLLTSTGALIIGDATQDERVMALSVVTGLPGIRFYAGAPIWSSDGFQIGSVCVLDTVSRDPETVDPSYLLHFAHMAQAVLEHRQGGNQGVLTFQSYQQRRAEEVKAGGGRTS</sequence>
<dbReference type="RefSeq" id="WP_380016031.1">
    <property type="nucleotide sequence ID" value="NZ_JBHLYR010000064.1"/>
</dbReference>
<dbReference type="Proteomes" id="UP001589733">
    <property type="component" value="Unassembled WGS sequence"/>
</dbReference>
<gene>
    <name evidence="1" type="ORF">ACFFLM_22675</name>
</gene>
<name>A0ABV6B8N4_9DEIO</name>
<protein>
    <submittedName>
        <fullName evidence="1">GAF domain-containing protein</fullName>
    </submittedName>
</protein>
<reference evidence="1 2" key="1">
    <citation type="submission" date="2024-09" db="EMBL/GenBank/DDBJ databases">
        <authorList>
            <person name="Sun Q."/>
            <person name="Mori K."/>
        </authorList>
    </citation>
    <scope>NUCLEOTIDE SEQUENCE [LARGE SCALE GENOMIC DNA]</scope>
    <source>
        <strain evidence="1 2">JCM 13503</strain>
    </source>
</reference>
<evidence type="ECO:0000313" key="1">
    <source>
        <dbReference type="EMBL" id="MFB9994763.1"/>
    </source>
</evidence>
<dbReference type="SUPFAM" id="SSF55781">
    <property type="entry name" value="GAF domain-like"/>
    <property type="match status" value="1"/>
</dbReference>
<keyword evidence="2" id="KW-1185">Reference proteome</keyword>
<dbReference type="PANTHER" id="PTHR43102">
    <property type="entry name" value="SLR1143 PROTEIN"/>
    <property type="match status" value="1"/>
</dbReference>
<organism evidence="1 2">
    <name type="scientific">Deinococcus oregonensis</name>
    <dbReference type="NCBI Taxonomy" id="1805970"/>
    <lineage>
        <taxon>Bacteria</taxon>
        <taxon>Thermotogati</taxon>
        <taxon>Deinococcota</taxon>
        <taxon>Deinococci</taxon>
        <taxon>Deinococcales</taxon>
        <taxon>Deinococcaceae</taxon>
        <taxon>Deinococcus</taxon>
    </lineage>
</organism>
<dbReference type="Gene3D" id="3.30.450.40">
    <property type="match status" value="1"/>
</dbReference>